<organism evidence="2 3">
    <name type="scientific">Saccharothrix ecbatanensis</name>
    <dbReference type="NCBI Taxonomy" id="1105145"/>
    <lineage>
        <taxon>Bacteria</taxon>
        <taxon>Bacillati</taxon>
        <taxon>Actinomycetota</taxon>
        <taxon>Actinomycetes</taxon>
        <taxon>Pseudonocardiales</taxon>
        <taxon>Pseudonocardiaceae</taxon>
        <taxon>Saccharothrix</taxon>
    </lineage>
</organism>
<dbReference type="EMBL" id="JACHMO010000001">
    <property type="protein sequence ID" value="MBB5804147.1"/>
    <property type="molecule type" value="Genomic_DNA"/>
</dbReference>
<dbReference type="AlphaFoldDB" id="A0A7W9M1S1"/>
<evidence type="ECO:0000313" key="2">
    <source>
        <dbReference type="EMBL" id="MBB5804147.1"/>
    </source>
</evidence>
<evidence type="ECO:0000313" key="3">
    <source>
        <dbReference type="Proteomes" id="UP000552097"/>
    </source>
</evidence>
<keyword evidence="1" id="KW-0812">Transmembrane</keyword>
<reference evidence="2 3" key="1">
    <citation type="submission" date="2020-08" db="EMBL/GenBank/DDBJ databases">
        <title>Sequencing the genomes of 1000 actinobacteria strains.</title>
        <authorList>
            <person name="Klenk H.-P."/>
        </authorList>
    </citation>
    <scope>NUCLEOTIDE SEQUENCE [LARGE SCALE GENOMIC DNA]</scope>
    <source>
        <strain evidence="2 3">DSM 45486</strain>
    </source>
</reference>
<feature type="transmembrane region" description="Helical" evidence="1">
    <location>
        <begin position="187"/>
        <end position="217"/>
    </location>
</feature>
<gene>
    <name evidence="2" type="ORF">F4560_003915</name>
</gene>
<feature type="transmembrane region" description="Helical" evidence="1">
    <location>
        <begin position="229"/>
        <end position="246"/>
    </location>
</feature>
<name>A0A7W9M1S1_9PSEU</name>
<dbReference type="Proteomes" id="UP000552097">
    <property type="component" value="Unassembled WGS sequence"/>
</dbReference>
<protein>
    <submittedName>
        <fullName evidence="2">Uncharacterized protein</fullName>
    </submittedName>
</protein>
<sequence length="374" mass="39759">MGVFTPKAVWFNTVWALLVLVGLVLPLWEGGPPVETGLSLVIAGLLLKAREVHAEKPGIWFPLLVTGSVLFALALTRGSIGWWVLWVDPQAFDLGRFLVGLAVAVGLGFWAWRARSSTIAATAAGYLAALWLSLPMDAEQTGWMSYMPLPTPEPSFDVNLPPYPELVVVAGAVFAHARMNGLRPWHVLAIVGLPGLLVQVTAATLLSMALLVVALLAAAYDLDSRRPGAWYPLLVVGVGLVVWLAVDRVIPASPFREPGISNLPDGQAPLLMVSGRSAATESNSAAGYDEVFLAVVVAIALAVWSWRRKSPIMLLTGLVYVGFAYVTPNQETLVVPLFITLSAPPAQFVVLAGAALAYATATTRTVGGMPLPGR</sequence>
<feature type="transmembrane region" description="Helical" evidence="1">
    <location>
        <begin position="61"/>
        <end position="85"/>
    </location>
</feature>
<keyword evidence="1" id="KW-0472">Membrane</keyword>
<dbReference type="RefSeq" id="WP_184921867.1">
    <property type="nucleotide sequence ID" value="NZ_JACHMO010000001.1"/>
</dbReference>
<keyword evidence="1" id="KW-1133">Transmembrane helix</keyword>
<comment type="caution">
    <text evidence="2">The sequence shown here is derived from an EMBL/GenBank/DDBJ whole genome shotgun (WGS) entry which is preliminary data.</text>
</comment>
<feature type="transmembrane region" description="Helical" evidence="1">
    <location>
        <begin position="9"/>
        <end position="28"/>
    </location>
</feature>
<feature type="transmembrane region" description="Helical" evidence="1">
    <location>
        <begin position="333"/>
        <end position="359"/>
    </location>
</feature>
<feature type="transmembrane region" description="Helical" evidence="1">
    <location>
        <begin position="119"/>
        <end position="136"/>
    </location>
</feature>
<keyword evidence="3" id="KW-1185">Reference proteome</keyword>
<feature type="transmembrane region" description="Helical" evidence="1">
    <location>
        <begin position="311"/>
        <end position="327"/>
    </location>
</feature>
<feature type="transmembrane region" description="Helical" evidence="1">
    <location>
        <begin position="91"/>
        <end position="112"/>
    </location>
</feature>
<evidence type="ECO:0000256" key="1">
    <source>
        <dbReference type="SAM" id="Phobius"/>
    </source>
</evidence>
<proteinExistence type="predicted"/>
<accession>A0A7W9M1S1</accession>